<feature type="domain" description="PPIase FKBP-type" evidence="8">
    <location>
        <begin position="67"/>
        <end position="155"/>
    </location>
</feature>
<evidence type="ECO:0000259" key="8">
    <source>
        <dbReference type="PROSITE" id="PS50059"/>
    </source>
</evidence>
<protein>
    <recommendedName>
        <fullName evidence="6">Peptidyl-prolyl cis-trans isomerase</fullName>
        <ecNumber evidence="6">5.2.1.8</ecNumber>
    </recommendedName>
</protein>
<reference evidence="9 10" key="1">
    <citation type="submission" date="2014-02" db="EMBL/GenBank/DDBJ databases">
        <title>The small core and large imbalanced accessory genome model reveals a collaborative survival strategy of Sorangium cellulosum strains in nature.</title>
        <authorList>
            <person name="Han K."/>
            <person name="Peng R."/>
            <person name="Blom J."/>
            <person name="Li Y.-Z."/>
        </authorList>
    </citation>
    <scope>NUCLEOTIDE SEQUENCE [LARGE SCALE GENOMIC DNA]</scope>
    <source>
        <strain evidence="9 10">So0011-07</strain>
    </source>
</reference>
<dbReference type="InterPro" id="IPR046357">
    <property type="entry name" value="PPIase_dom_sf"/>
</dbReference>
<dbReference type="AlphaFoldDB" id="A0A150QSB1"/>
<evidence type="ECO:0000256" key="7">
    <source>
        <dbReference type="SAM" id="MobiDB-lite"/>
    </source>
</evidence>
<dbReference type="FunFam" id="3.10.50.40:FF:000006">
    <property type="entry name" value="Peptidyl-prolyl cis-trans isomerase"/>
    <property type="match status" value="1"/>
</dbReference>
<evidence type="ECO:0000313" key="10">
    <source>
        <dbReference type="Proteomes" id="UP000075635"/>
    </source>
</evidence>
<comment type="caution">
    <text evidence="9">The sequence shown here is derived from an EMBL/GenBank/DDBJ whole genome shotgun (WGS) entry which is preliminary data.</text>
</comment>
<sequence length="209" mass="21536">MKPLQIVLALSCAAVVLGPVAGCEDKVPEPDLPPGSAIPAVKPAEPEPADLIKEDLVVGTGPEAKDGDKVRVHYTGRLLKNNAEFDSSVGREPFAFTLGNTEVIKGWDEGVVGMKVGGKRKLTIPSRLAYGEAGSPPKIPGKATLVFDIELLGVGDETKDAAKGADDKAGKTAPASDKAAKPTAKPAEAKGDKPAAAPAEKKEAPKESK</sequence>
<comment type="similarity">
    <text evidence="2 6">Belongs to the FKBP-type PPIase family.</text>
</comment>
<evidence type="ECO:0000256" key="6">
    <source>
        <dbReference type="RuleBase" id="RU003915"/>
    </source>
</evidence>
<dbReference type="GO" id="GO:0003755">
    <property type="term" value="F:peptidyl-prolyl cis-trans isomerase activity"/>
    <property type="evidence" value="ECO:0007669"/>
    <property type="project" value="UniProtKB-UniRule"/>
</dbReference>
<dbReference type="Gene3D" id="3.10.50.40">
    <property type="match status" value="1"/>
</dbReference>
<dbReference type="PANTHER" id="PTHR43811">
    <property type="entry name" value="FKBP-TYPE PEPTIDYL-PROLYL CIS-TRANS ISOMERASE FKPA"/>
    <property type="match status" value="1"/>
</dbReference>
<keyword evidence="4 5" id="KW-0413">Isomerase</keyword>
<dbReference type="PANTHER" id="PTHR43811:SF19">
    <property type="entry name" value="39 KDA FK506-BINDING NUCLEAR PROTEIN"/>
    <property type="match status" value="1"/>
</dbReference>
<dbReference type="Proteomes" id="UP000075635">
    <property type="component" value="Unassembled WGS sequence"/>
</dbReference>
<name>A0A150QSB1_SORCE</name>
<feature type="compositionally biased region" description="Low complexity" evidence="7">
    <location>
        <begin position="171"/>
        <end position="186"/>
    </location>
</feature>
<evidence type="ECO:0000256" key="3">
    <source>
        <dbReference type="ARBA" id="ARBA00023110"/>
    </source>
</evidence>
<dbReference type="EC" id="5.2.1.8" evidence="6"/>
<feature type="region of interest" description="Disordered" evidence="7">
    <location>
        <begin position="159"/>
        <end position="209"/>
    </location>
</feature>
<dbReference type="SUPFAM" id="SSF54534">
    <property type="entry name" value="FKBP-like"/>
    <property type="match status" value="1"/>
</dbReference>
<keyword evidence="3 5" id="KW-0697">Rotamase</keyword>
<organism evidence="9 10">
    <name type="scientific">Sorangium cellulosum</name>
    <name type="common">Polyangium cellulosum</name>
    <dbReference type="NCBI Taxonomy" id="56"/>
    <lineage>
        <taxon>Bacteria</taxon>
        <taxon>Pseudomonadati</taxon>
        <taxon>Myxococcota</taxon>
        <taxon>Polyangia</taxon>
        <taxon>Polyangiales</taxon>
        <taxon>Polyangiaceae</taxon>
        <taxon>Sorangium</taxon>
    </lineage>
</organism>
<accession>A0A150QSB1</accession>
<gene>
    <name evidence="9" type="ORF">BE17_32860</name>
</gene>
<dbReference type="PROSITE" id="PS50059">
    <property type="entry name" value="FKBP_PPIASE"/>
    <property type="match status" value="1"/>
</dbReference>
<dbReference type="Pfam" id="PF00254">
    <property type="entry name" value="FKBP_C"/>
    <property type="match status" value="1"/>
</dbReference>
<dbReference type="EMBL" id="JEMB01003556">
    <property type="protein sequence ID" value="KYF70907.1"/>
    <property type="molecule type" value="Genomic_DNA"/>
</dbReference>
<feature type="compositionally biased region" description="Basic and acidic residues" evidence="7">
    <location>
        <begin position="187"/>
        <end position="209"/>
    </location>
</feature>
<feature type="compositionally biased region" description="Basic and acidic residues" evidence="7">
    <location>
        <begin position="159"/>
        <end position="170"/>
    </location>
</feature>
<evidence type="ECO:0000256" key="5">
    <source>
        <dbReference type="PROSITE-ProRule" id="PRU00277"/>
    </source>
</evidence>
<dbReference type="InterPro" id="IPR001179">
    <property type="entry name" value="PPIase_FKBP_dom"/>
</dbReference>
<evidence type="ECO:0000256" key="1">
    <source>
        <dbReference type="ARBA" id="ARBA00000971"/>
    </source>
</evidence>
<comment type="catalytic activity">
    <reaction evidence="1 5 6">
        <text>[protein]-peptidylproline (omega=180) = [protein]-peptidylproline (omega=0)</text>
        <dbReference type="Rhea" id="RHEA:16237"/>
        <dbReference type="Rhea" id="RHEA-COMP:10747"/>
        <dbReference type="Rhea" id="RHEA-COMP:10748"/>
        <dbReference type="ChEBI" id="CHEBI:83833"/>
        <dbReference type="ChEBI" id="CHEBI:83834"/>
        <dbReference type="EC" id="5.2.1.8"/>
    </reaction>
</comment>
<proteinExistence type="inferred from homology"/>
<evidence type="ECO:0000256" key="2">
    <source>
        <dbReference type="ARBA" id="ARBA00006577"/>
    </source>
</evidence>
<evidence type="ECO:0000313" key="9">
    <source>
        <dbReference type="EMBL" id="KYF70907.1"/>
    </source>
</evidence>
<evidence type="ECO:0000256" key="4">
    <source>
        <dbReference type="ARBA" id="ARBA00023235"/>
    </source>
</evidence>
<dbReference type="GO" id="GO:0000785">
    <property type="term" value="C:chromatin"/>
    <property type="evidence" value="ECO:0007669"/>
    <property type="project" value="TreeGrafter"/>
</dbReference>